<protein>
    <submittedName>
        <fullName evidence="8">Polysulfide reductase</fullName>
    </submittedName>
</protein>
<proteinExistence type="inferred from homology"/>
<evidence type="ECO:0000256" key="6">
    <source>
        <dbReference type="ARBA" id="ARBA00023136"/>
    </source>
</evidence>
<feature type="transmembrane region" description="Helical" evidence="7">
    <location>
        <begin position="97"/>
        <end position="120"/>
    </location>
</feature>
<feature type="transmembrane region" description="Helical" evidence="7">
    <location>
        <begin position="20"/>
        <end position="44"/>
    </location>
</feature>
<dbReference type="GO" id="GO:0005886">
    <property type="term" value="C:plasma membrane"/>
    <property type="evidence" value="ECO:0007669"/>
    <property type="project" value="UniProtKB-SubCell"/>
</dbReference>
<dbReference type="EMBL" id="VWSJ01000001">
    <property type="protein sequence ID" value="MSN95768.1"/>
    <property type="molecule type" value="Genomic_DNA"/>
</dbReference>
<dbReference type="InterPro" id="IPR052049">
    <property type="entry name" value="Electron_transfer_protein"/>
</dbReference>
<gene>
    <name evidence="8" type="ORF">F1B92_00915</name>
</gene>
<keyword evidence="6 7" id="KW-0472">Membrane</keyword>
<dbReference type="InterPro" id="IPR005614">
    <property type="entry name" value="NrfD-like"/>
</dbReference>
<dbReference type="PANTHER" id="PTHR34856">
    <property type="entry name" value="PROTEIN NRFD"/>
    <property type="match status" value="1"/>
</dbReference>
<name>A0A6L5WFF2_9BACT</name>
<feature type="transmembrane region" description="Helical" evidence="7">
    <location>
        <begin position="185"/>
        <end position="207"/>
    </location>
</feature>
<dbReference type="AlphaFoldDB" id="A0A6L5WFF2"/>
<dbReference type="RefSeq" id="WP_154570036.1">
    <property type="nucleotide sequence ID" value="NZ_VWSJ01000001.1"/>
</dbReference>
<feature type="transmembrane region" description="Helical" evidence="7">
    <location>
        <begin position="263"/>
        <end position="285"/>
    </location>
</feature>
<keyword evidence="4 7" id="KW-0812">Transmembrane</keyword>
<evidence type="ECO:0000256" key="4">
    <source>
        <dbReference type="ARBA" id="ARBA00022692"/>
    </source>
</evidence>
<feature type="transmembrane region" description="Helical" evidence="7">
    <location>
        <begin position="152"/>
        <end position="173"/>
    </location>
</feature>
<evidence type="ECO:0000313" key="9">
    <source>
        <dbReference type="Proteomes" id="UP000476338"/>
    </source>
</evidence>
<sequence length="323" mass="35473">MNNLWMVSNGANEIYWGWHIAIYLVLAGLSAGAIIISLLVKWNMHSDNTNSIWDSMVKAGAITAPIAISAGLLLLIAELSKPLSFYWILIKYNFTSVMSVGVITLLIFTPLSYLFALIIFEREIKNSKYLSFLSPILNIIRSFASLAKSVEYLLFILALGVGLYTGFLLGAAYKIPLWNTPVLPLLFLLSGFSSGIATTVLVGMTFFKGTLNKNSIKYLLTMDLRAVVFEIPLLMVLFLGLYFEGGSSLVAVKQALTHNSYGVLFWIGAFGVGLFAPILIAFTALKNHAYKPIFIVLDSICIVAGVVCLRFFFVYAGQVCLGV</sequence>
<feature type="transmembrane region" description="Helical" evidence="7">
    <location>
        <begin position="292"/>
        <end position="313"/>
    </location>
</feature>
<accession>A0A6L5WFF2</accession>
<dbReference type="Gene3D" id="1.20.1630.10">
    <property type="entry name" value="Formate dehydrogenase/DMSO reductase domain"/>
    <property type="match status" value="1"/>
</dbReference>
<comment type="similarity">
    <text evidence="2">Belongs to the NrfD family.</text>
</comment>
<comment type="subcellular location">
    <subcellularLocation>
        <location evidence="1">Cell membrane</location>
        <topology evidence="1">Multi-pass membrane protein</topology>
    </subcellularLocation>
</comment>
<evidence type="ECO:0000256" key="7">
    <source>
        <dbReference type="SAM" id="Phobius"/>
    </source>
</evidence>
<evidence type="ECO:0000313" key="8">
    <source>
        <dbReference type="EMBL" id="MSN95768.1"/>
    </source>
</evidence>
<evidence type="ECO:0000256" key="5">
    <source>
        <dbReference type="ARBA" id="ARBA00022989"/>
    </source>
</evidence>
<reference evidence="8 9" key="2">
    <citation type="submission" date="2020-03" db="EMBL/GenBank/DDBJ databases">
        <title>Campylobacter portucalensis sp. nov., a new species of Campylobacter isolated from the reproductive tract of bulls.</title>
        <authorList>
            <person name="Silva M.F."/>
            <person name="Pereira G."/>
            <person name="Carneiro C."/>
            <person name="Hemphill A."/>
            <person name="Mateus L."/>
            <person name="Lopes-Da-Costa L."/>
            <person name="Silva E."/>
        </authorList>
    </citation>
    <scope>NUCLEOTIDE SEQUENCE [LARGE SCALE GENOMIC DNA]</scope>
    <source>
        <strain evidence="8 9">FMV-PI01</strain>
    </source>
</reference>
<dbReference type="Proteomes" id="UP000476338">
    <property type="component" value="Unassembled WGS sequence"/>
</dbReference>
<dbReference type="Pfam" id="PF03916">
    <property type="entry name" value="NrfD"/>
    <property type="match status" value="1"/>
</dbReference>
<keyword evidence="9" id="KW-1185">Reference proteome</keyword>
<dbReference type="PANTHER" id="PTHR34856:SF2">
    <property type="entry name" value="PROTEIN NRFD"/>
    <property type="match status" value="1"/>
</dbReference>
<feature type="transmembrane region" description="Helical" evidence="7">
    <location>
        <begin position="56"/>
        <end position="77"/>
    </location>
</feature>
<comment type="caution">
    <text evidence="8">The sequence shown here is derived from an EMBL/GenBank/DDBJ whole genome shotgun (WGS) entry which is preliminary data.</text>
</comment>
<keyword evidence="5 7" id="KW-1133">Transmembrane helix</keyword>
<keyword evidence="3" id="KW-1003">Cell membrane</keyword>
<organism evidence="8 9">
    <name type="scientific">Campylobacter portucalensis</name>
    <dbReference type="NCBI Taxonomy" id="2608384"/>
    <lineage>
        <taxon>Bacteria</taxon>
        <taxon>Pseudomonadati</taxon>
        <taxon>Campylobacterota</taxon>
        <taxon>Epsilonproteobacteria</taxon>
        <taxon>Campylobacterales</taxon>
        <taxon>Campylobacteraceae</taxon>
        <taxon>Campylobacter</taxon>
    </lineage>
</organism>
<evidence type="ECO:0000256" key="3">
    <source>
        <dbReference type="ARBA" id="ARBA00022475"/>
    </source>
</evidence>
<evidence type="ECO:0000256" key="1">
    <source>
        <dbReference type="ARBA" id="ARBA00004651"/>
    </source>
</evidence>
<evidence type="ECO:0000256" key="2">
    <source>
        <dbReference type="ARBA" id="ARBA00008929"/>
    </source>
</evidence>
<reference evidence="8 9" key="1">
    <citation type="submission" date="2019-09" db="EMBL/GenBank/DDBJ databases">
        <authorList>
            <person name="Silva M."/>
            <person name="Pereira G."/>
            <person name="Lopes-Da-Costa L."/>
            <person name="Silva E."/>
        </authorList>
    </citation>
    <scope>NUCLEOTIDE SEQUENCE [LARGE SCALE GENOMIC DNA]</scope>
    <source>
        <strain evidence="8 9">FMV-PI01</strain>
    </source>
</reference>
<feature type="transmembrane region" description="Helical" evidence="7">
    <location>
        <begin position="219"/>
        <end position="243"/>
    </location>
</feature>